<dbReference type="AlphaFoldDB" id="A0A1V4J7P5"/>
<dbReference type="OrthoDB" id="9219157at2759"/>
<gene>
    <name evidence="2" type="ORF">AV530_013668</name>
</gene>
<protein>
    <submittedName>
        <fullName evidence="2">Uncharacterized protein</fullName>
    </submittedName>
</protein>
<proteinExistence type="predicted"/>
<feature type="region of interest" description="Disordered" evidence="1">
    <location>
        <begin position="70"/>
        <end position="159"/>
    </location>
</feature>
<reference evidence="2 3" key="1">
    <citation type="submission" date="2016-02" db="EMBL/GenBank/DDBJ databases">
        <title>Band-tailed pigeon sequencing and assembly.</title>
        <authorList>
            <person name="Soares A.E."/>
            <person name="Novak B.J."/>
            <person name="Rice E.S."/>
            <person name="O'Connell B."/>
            <person name="Chang D."/>
            <person name="Weber S."/>
            <person name="Shapiro B."/>
        </authorList>
    </citation>
    <scope>NUCLEOTIDE SEQUENCE [LARGE SCALE GENOMIC DNA]</scope>
    <source>
        <strain evidence="2">BTP2013</strain>
        <tissue evidence="2">Blood</tissue>
    </source>
</reference>
<evidence type="ECO:0000313" key="3">
    <source>
        <dbReference type="Proteomes" id="UP000190648"/>
    </source>
</evidence>
<feature type="compositionally biased region" description="Basic and acidic residues" evidence="1">
    <location>
        <begin position="251"/>
        <end position="265"/>
    </location>
</feature>
<feature type="compositionally biased region" description="Acidic residues" evidence="1">
    <location>
        <begin position="280"/>
        <end position="293"/>
    </location>
</feature>
<sequence length="319" mass="34172">MGGIFGKNKRLSVFPKRVALYKAKAKKTSETVRMFCDASTWTGENHVHSARIGRTPKGPELSAAKLVLDAPESESAAQAERERGKQAASLRAQQTEAPIAVTAGDAQNVEVSEKPEAKPTVDVKQHQELVERRAPQGQEGRQSEAVLHPSGSWAPNEQLGSEDHQVTLLTQTTVKAEVHVSADVQGGPGKVHSDTVESELLAGTEQEAGVVSAAEETCVEKTHQEAPVQKAADSPAPSCAVEESELPLKPIETREDNTSVRKSEEEQVCCAAKAPPDLQLEPDTEAPNTEDMEGNAFEPEQAEALAEVCDDGQTSKESK</sequence>
<feature type="compositionally biased region" description="Basic and acidic residues" evidence="1">
    <location>
        <begin position="111"/>
        <end position="134"/>
    </location>
</feature>
<dbReference type="Proteomes" id="UP000190648">
    <property type="component" value="Unassembled WGS sequence"/>
</dbReference>
<organism evidence="2 3">
    <name type="scientific">Patagioenas fasciata monilis</name>
    <dbReference type="NCBI Taxonomy" id="372326"/>
    <lineage>
        <taxon>Eukaryota</taxon>
        <taxon>Metazoa</taxon>
        <taxon>Chordata</taxon>
        <taxon>Craniata</taxon>
        <taxon>Vertebrata</taxon>
        <taxon>Euteleostomi</taxon>
        <taxon>Archelosauria</taxon>
        <taxon>Archosauria</taxon>
        <taxon>Dinosauria</taxon>
        <taxon>Saurischia</taxon>
        <taxon>Theropoda</taxon>
        <taxon>Coelurosauria</taxon>
        <taxon>Aves</taxon>
        <taxon>Neognathae</taxon>
        <taxon>Neoaves</taxon>
        <taxon>Columbimorphae</taxon>
        <taxon>Columbiformes</taxon>
        <taxon>Columbidae</taxon>
        <taxon>Patagioenas</taxon>
    </lineage>
</organism>
<name>A0A1V4J7P5_PATFA</name>
<comment type="caution">
    <text evidence="2">The sequence shown here is derived from an EMBL/GenBank/DDBJ whole genome shotgun (WGS) entry which is preliminary data.</text>
</comment>
<dbReference type="EMBL" id="LSYS01008642">
    <property type="protein sequence ID" value="OPJ68139.1"/>
    <property type="molecule type" value="Genomic_DNA"/>
</dbReference>
<accession>A0A1V4J7P5</accession>
<evidence type="ECO:0000256" key="1">
    <source>
        <dbReference type="SAM" id="MobiDB-lite"/>
    </source>
</evidence>
<keyword evidence="3" id="KW-1185">Reference proteome</keyword>
<evidence type="ECO:0000313" key="2">
    <source>
        <dbReference type="EMBL" id="OPJ68139.1"/>
    </source>
</evidence>
<feature type="region of interest" description="Disordered" evidence="1">
    <location>
        <begin position="201"/>
        <end position="302"/>
    </location>
</feature>